<keyword evidence="2 3" id="KW-1015">Disulfide bond</keyword>
<evidence type="ECO:0000256" key="2">
    <source>
        <dbReference type="ARBA" id="ARBA00023157"/>
    </source>
</evidence>
<dbReference type="SUPFAM" id="SSF63501">
    <property type="entry name" value="Frizzled cysteine-rich domain"/>
    <property type="match status" value="1"/>
</dbReference>
<keyword evidence="6" id="KW-1185">Reference proteome</keyword>
<dbReference type="Ensembl" id="ENSKMAT00000022580.1">
    <property type="protein sequence ID" value="ENSKMAP00000022295.1"/>
    <property type="gene ID" value="ENSKMAG00000016551.1"/>
</dbReference>
<dbReference type="InterPro" id="IPR015526">
    <property type="entry name" value="Frizzled/SFRP"/>
</dbReference>
<evidence type="ECO:0000256" key="1">
    <source>
        <dbReference type="ARBA" id="ARBA00022473"/>
    </source>
</evidence>
<dbReference type="OMA" id="CEVFTSE"/>
<dbReference type="GO" id="GO:0060070">
    <property type="term" value="P:canonical Wnt signaling pathway"/>
    <property type="evidence" value="ECO:0007669"/>
    <property type="project" value="TreeGrafter"/>
</dbReference>
<feature type="disulfide bond" evidence="3">
    <location>
        <begin position="68"/>
        <end position="92"/>
    </location>
</feature>
<dbReference type="GO" id="GO:0005886">
    <property type="term" value="C:plasma membrane"/>
    <property type="evidence" value="ECO:0007669"/>
    <property type="project" value="TreeGrafter"/>
</dbReference>
<dbReference type="InterPro" id="IPR020067">
    <property type="entry name" value="Frizzled_dom"/>
</dbReference>
<evidence type="ECO:0000256" key="3">
    <source>
        <dbReference type="PROSITE-ProRule" id="PRU00090"/>
    </source>
</evidence>
<dbReference type="SMART" id="SM00063">
    <property type="entry name" value="FRI"/>
    <property type="match status" value="1"/>
</dbReference>
<accession>A0A3Q3B094</accession>
<dbReference type="GO" id="GO:0042813">
    <property type="term" value="F:Wnt receptor activity"/>
    <property type="evidence" value="ECO:0007669"/>
    <property type="project" value="TreeGrafter"/>
</dbReference>
<dbReference type="Pfam" id="PF01392">
    <property type="entry name" value="Fz"/>
    <property type="match status" value="1"/>
</dbReference>
<keyword evidence="1" id="KW-0217">Developmental protein</keyword>
<dbReference type="Proteomes" id="UP000264800">
    <property type="component" value="Unplaced"/>
</dbReference>
<comment type="caution">
    <text evidence="3">Lacks conserved residue(s) required for the propagation of feature annotation.</text>
</comment>
<dbReference type="AlphaFoldDB" id="A0A3Q3B094"/>
<dbReference type="InterPro" id="IPR036790">
    <property type="entry name" value="Frizzled_dom_sf"/>
</dbReference>
<dbReference type="GeneTree" id="ENSGT00940000162584"/>
<evidence type="ECO:0000313" key="6">
    <source>
        <dbReference type="Proteomes" id="UP000264800"/>
    </source>
</evidence>
<protein>
    <recommendedName>
        <fullName evidence="4">FZ domain-containing protein</fullName>
    </recommendedName>
</protein>
<dbReference type="GO" id="GO:0017147">
    <property type="term" value="F:Wnt-protein binding"/>
    <property type="evidence" value="ECO:0007669"/>
    <property type="project" value="TreeGrafter"/>
</dbReference>
<dbReference type="PANTHER" id="PTHR11309">
    <property type="entry name" value="FRIZZLED"/>
    <property type="match status" value="1"/>
</dbReference>
<name>A0A3Q3B094_KRYMA</name>
<evidence type="ECO:0000259" key="4">
    <source>
        <dbReference type="PROSITE" id="PS50038"/>
    </source>
</evidence>
<dbReference type="Gene3D" id="1.10.2000.10">
    <property type="entry name" value="Frizzled cysteine-rich domain"/>
    <property type="match status" value="1"/>
</dbReference>
<reference evidence="5" key="2">
    <citation type="submission" date="2025-09" db="UniProtKB">
        <authorList>
            <consortium name="Ensembl"/>
        </authorList>
    </citation>
    <scope>IDENTIFICATION</scope>
</reference>
<sequence>MKMGLLYSETILPNLLGHKTQDEAGLELHQFYPLVKVDCSPDLKPFLCSIYAPKCVFGKAQPPCRTLCERARAGCEPLMNRFNFQWPDTLKCDAFTTDKMNMFPSADIA</sequence>
<feature type="domain" description="FZ" evidence="4">
    <location>
        <begin position="1"/>
        <end position="109"/>
    </location>
</feature>
<reference evidence="5" key="1">
    <citation type="submission" date="2025-08" db="UniProtKB">
        <authorList>
            <consortium name="Ensembl"/>
        </authorList>
    </citation>
    <scope>IDENTIFICATION</scope>
</reference>
<dbReference type="STRING" id="37003.ENSKMAP00000022295"/>
<proteinExistence type="predicted"/>
<dbReference type="PROSITE" id="PS50038">
    <property type="entry name" value="FZ"/>
    <property type="match status" value="1"/>
</dbReference>
<organism evidence="5 6">
    <name type="scientific">Kryptolebias marmoratus</name>
    <name type="common">Mangrove killifish</name>
    <name type="synonym">Rivulus marmoratus</name>
    <dbReference type="NCBI Taxonomy" id="37003"/>
    <lineage>
        <taxon>Eukaryota</taxon>
        <taxon>Metazoa</taxon>
        <taxon>Chordata</taxon>
        <taxon>Craniata</taxon>
        <taxon>Vertebrata</taxon>
        <taxon>Euteleostomi</taxon>
        <taxon>Actinopterygii</taxon>
        <taxon>Neopterygii</taxon>
        <taxon>Teleostei</taxon>
        <taxon>Neoteleostei</taxon>
        <taxon>Acanthomorphata</taxon>
        <taxon>Ovalentaria</taxon>
        <taxon>Atherinomorphae</taxon>
        <taxon>Cyprinodontiformes</taxon>
        <taxon>Rivulidae</taxon>
        <taxon>Kryptolebias</taxon>
    </lineage>
</organism>
<evidence type="ECO:0000313" key="5">
    <source>
        <dbReference type="Ensembl" id="ENSKMAP00000022295.1"/>
    </source>
</evidence>
<dbReference type="GO" id="GO:0035567">
    <property type="term" value="P:non-canonical Wnt signaling pathway"/>
    <property type="evidence" value="ECO:0007669"/>
    <property type="project" value="TreeGrafter"/>
</dbReference>